<comment type="caution">
    <text evidence="15">The sequence shown here is derived from an EMBL/GenBank/DDBJ whole genome shotgun (WGS) entry which is preliminary data.</text>
</comment>
<dbReference type="GO" id="GO:0009279">
    <property type="term" value="C:cell outer membrane"/>
    <property type="evidence" value="ECO:0007669"/>
    <property type="project" value="UniProtKB-SubCell"/>
</dbReference>
<organism evidence="15 16">
    <name type="scientific">Alteraurantiacibacter aquimixticola</name>
    <dbReference type="NCBI Taxonomy" id="2489173"/>
    <lineage>
        <taxon>Bacteria</taxon>
        <taxon>Pseudomonadati</taxon>
        <taxon>Pseudomonadota</taxon>
        <taxon>Alphaproteobacteria</taxon>
        <taxon>Sphingomonadales</taxon>
        <taxon>Erythrobacteraceae</taxon>
        <taxon>Alteraurantiacibacter</taxon>
    </lineage>
</organism>
<dbReference type="InterPro" id="IPR012910">
    <property type="entry name" value="Plug_dom"/>
</dbReference>
<dbReference type="InterPro" id="IPR000531">
    <property type="entry name" value="Beta-barrel_TonB"/>
</dbReference>
<evidence type="ECO:0000313" key="16">
    <source>
        <dbReference type="Proteomes" id="UP000309389"/>
    </source>
</evidence>
<dbReference type="Gene3D" id="2.40.170.20">
    <property type="entry name" value="TonB-dependent receptor, beta-barrel domain"/>
    <property type="match status" value="1"/>
</dbReference>
<dbReference type="CDD" id="cd01347">
    <property type="entry name" value="ligand_gated_channel"/>
    <property type="match status" value="1"/>
</dbReference>
<keyword evidence="6" id="KW-0406">Ion transport</keyword>
<dbReference type="SUPFAM" id="SSF56935">
    <property type="entry name" value="Porins"/>
    <property type="match status" value="1"/>
</dbReference>
<evidence type="ECO:0000256" key="4">
    <source>
        <dbReference type="ARBA" id="ARBA00022692"/>
    </source>
</evidence>
<protein>
    <submittedName>
        <fullName evidence="15">TonB-dependent receptor</fullName>
    </submittedName>
</protein>
<dbReference type="GO" id="GO:0006811">
    <property type="term" value="P:monoatomic ion transport"/>
    <property type="evidence" value="ECO:0007669"/>
    <property type="project" value="UniProtKB-KW"/>
</dbReference>
<feature type="chain" id="PRO_5020282309" evidence="12">
    <location>
        <begin position="21"/>
        <end position="651"/>
    </location>
</feature>
<feature type="domain" description="TonB-dependent receptor-like beta-barrel" evidence="13">
    <location>
        <begin position="206"/>
        <end position="624"/>
    </location>
</feature>
<evidence type="ECO:0000256" key="1">
    <source>
        <dbReference type="ARBA" id="ARBA00004571"/>
    </source>
</evidence>
<dbReference type="Pfam" id="PF00593">
    <property type="entry name" value="TonB_dep_Rec_b-barrel"/>
    <property type="match status" value="1"/>
</dbReference>
<dbReference type="InterPro" id="IPR036942">
    <property type="entry name" value="Beta-barrel_TonB_sf"/>
</dbReference>
<evidence type="ECO:0000259" key="13">
    <source>
        <dbReference type="Pfam" id="PF00593"/>
    </source>
</evidence>
<evidence type="ECO:0000256" key="9">
    <source>
        <dbReference type="ARBA" id="ARBA00023237"/>
    </source>
</evidence>
<evidence type="ECO:0000256" key="7">
    <source>
        <dbReference type="ARBA" id="ARBA00023077"/>
    </source>
</evidence>
<dbReference type="PANTHER" id="PTHR30069:SF53">
    <property type="entry name" value="COLICIN I RECEPTOR-RELATED"/>
    <property type="match status" value="1"/>
</dbReference>
<keyword evidence="3 10" id="KW-1134">Transmembrane beta strand</keyword>
<keyword evidence="16" id="KW-1185">Reference proteome</keyword>
<sequence>MRFLKVLLVSSALSALPAHAQVQRPVQGTILVLCEEKDAAGNCASSGGTGWLDSDRITVLANGMWERRDRAGQSISVLDRHDLEQAQGPDIARALQRMASVSLTRNGGLGSFTGLSVRGAASERVLVLVDGVRMNDVAGPAGGFDFGSVTTGSIERVELLRGSGSLVWGSDALGGVVHMTTLVPDGLEASGEYGGDGQFAGNVALGQVDTRGLSAGIGASYVTRDGFSAAESGTEDDGFEQLALSARGEARLGGPVSLFASARYAEGETEIDGFPAPAFTLADTAERQDMRQLSGRAGLELSNGYDRLVTLSLGHGETRRELVDEALSELPYYVTDGRSTRAEMRSRLGLSDDLDLVAGGDWDWSRFTDGSSRAETDSGSGHAMLAWTLGKYRNAQLTGGLRFDRHRDFGSAWTFAANGYVELDEGMRLRAAYGEGFKAPSLFQLHSDYGNAALQPERSRSYEVGLDLFEGRSSGRRAGITIFRRDSSDLIDFTSCFGSSNPICADRPFGTYDNIGRARSQGVEVEGGTALGAGFEAGLAYAYIESKNRDTGLRLARRPRHAGTLSFDWSGPEGHIGLGADLRVVSATFDDTANTVHLPGHAVLDLRAEWQVSDRFTLHGRVENAWDEQYQTAAGYATQGRAAFIGARARL</sequence>
<dbReference type="InterPro" id="IPR039426">
    <property type="entry name" value="TonB-dep_rcpt-like"/>
</dbReference>
<keyword evidence="2 10" id="KW-0813">Transport</keyword>
<evidence type="ECO:0000256" key="11">
    <source>
        <dbReference type="RuleBase" id="RU003357"/>
    </source>
</evidence>
<evidence type="ECO:0000256" key="10">
    <source>
        <dbReference type="PROSITE-ProRule" id="PRU01360"/>
    </source>
</evidence>
<dbReference type="InterPro" id="IPR037066">
    <property type="entry name" value="Plug_dom_sf"/>
</dbReference>
<evidence type="ECO:0000313" key="15">
    <source>
        <dbReference type="EMBL" id="TIX50399.1"/>
    </source>
</evidence>
<feature type="signal peptide" evidence="12">
    <location>
        <begin position="1"/>
        <end position="20"/>
    </location>
</feature>
<dbReference type="PANTHER" id="PTHR30069">
    <property type="entry name" value="TONB-DEPENDENT OUTER MEMBRANE RECEPTOR"/>
    <property type="match status" value="1"/>
</dbReference>
<keyword evidence="15" id="KW-0675">Receptor</keyword>
<feature type="domain" description="TonB-dependent receptor plug" evidence="14">
    <location>
        <begin position="70"/>
        <end position="176"/>
    </location>
</feature>
<proteinExistence type="inferred from homology"/>
<keyword evidence="4 10" id="KW-0812">Transmembrane</keyword>
<accession>A0A4T3F047</accession>
<keyword evidence="9 10" id="KW-0998">Cell outer membrane</keyword>
<dbReference type="EMBL" id="SSHH01000002">
    <property type="protein sequence ID" value="TIX50399.1"/>
    <property type="molecule type" value="Genomic_DNA"/>
</dbReference>
<comment type="subcellular location">
    <subcellularLocation>
        <location evidence="1 10">Cell outer membrane</location>
        <topology evidence="1 10">Multi-pass membrane protein</topology>
    </subcellularLocation>
</comment>
<keyword evidence="7 11" id="KW-0798">TonB box</keyword>
<name>A0A4T3F047_9SPHN</name>
<evidence type="ECO:0000256" key="8">
    <source>
        <dbReference type="ARBA" id="ARBA00023136"/>
    </source>
</evidence>
<dbReference type="Pfam" id="PF07715">
    <property type="entry name" value="Plug"/>
    <property type="match status" value="1"/>
</dbReference>
<dbReference type="Proteomes" id="UP000309389">
    <property type="component" value="Unassembled WGS sequence"/>
</dbReference>
<evidence type="ECO:0000256" key="5">
    <source>
        <dbReference type="ARBA" id="ARBA00022729"/>
    </source>
</evidence>
<reference evidence="15 16" key="1">
    <citation type="submission" date="2019-04" db="EMBL/GenBank/DDBJ databases">
        <title>Altererythrobacter aquimixticola sp. nov., isolated from sediment of junction between the ocean and a freshwater spring.</title>
        <authorList>
            <person name="Yoon J.-H."/>
        </authorList>
    </citation>
    <scope>NUCLEOTIDE SEQUENCE [LARGE SCALE GENOMIC DNA]</scope>
    <source>
        <strain evidence="15 16">SSKS-13</strain>
    </source>
</reference>
<keyword evidence="8 10" id="KW-0472">Membrane</keyword>
<dbReference type="Gene3D" id="2.170.130.10">
    <property type="entry name" value="TonB-dependent receptor, plug domain"/>
    <property type="match status" value="1"/>
</dbReference>
<keyword evidence="5 12" id="KW-0732">Signal</keyword>
<evidence type="ECO:0000256" key="2">
    <source>
        <dbReference type="ARBA" id="ARBA00022448"/>
    </source>
</evidence>
<evidence type="ECO:0000256" key="6">
    <source>
        <dbReference type="ARBA" id="ARBA00023065"/>
    </source>
</evidence>
<dbReference type="RefSeq" id="WP_169053536.1">
    <property type="nucleotide sequence ID" value="NZ_SSHH01000002.1"/>
</dbReference>
<gene>
    <name evidence="15" type="ORF">E5222_08985</name>
</gene>
<dbReference type="PROSITE" id="PS52016">
    <property type="entry name" value="TONB_DEPENDENT_REC_3"/>
    <property type="match status" value="1"/>
</dbReference>
<evidence type="ECO:0000259" key="14">
    <source>
        <dbReference type="Pfam" id="PF07715"/>
    </source>
</evidence>
<comment type="similarity">
    <text evidence="10 11">Belongs to the TonB-dependent receptor family.</text>
</comment>
<dbReference type="GO" id="GO:0015889">
    <property type="term" value="P:cobalamin transport"/>
    <property type="evidence" value="ECO:0007669"/>
    <property type="project" value="TreeGrafter"/>
</dbReference>
<evidence type="ECO:0000256" key="3">
    <source>
        <dbReference type="ARBA" id="ARBA00022452"/>
    </source>
</evidence>
<dbReference type="AlphaFoldDB" id="A0A4T3F047"/>
<evidence type="ECO:0000256" key="12">
    <source>
        <dbReference type="SAM" id="SignalP"/>
    </source>
</evidence>